<dbReference type="Gene3D" id="3.40.50.150">
    <property type="entry name" value="Vaccinia Virus protein VP39"/>
    <property type="match status" value="1"/>
</dbReference>
<organism evidence="1">
    <name type="scientific">Phaeodactylum tricornutum</name>
    <name type="common">Diatom</name>
    <dbReference type="NCBI Taxonomy" id="2850"/>
    <lineage>
        <taxon>Eukaryota</taxon>
        <taxon>Sar</taxon>
        <taxon>Stramenopiles</taxon>
        <taxon>Ochrophyta</taxon>
        <taxon>Bacillariophyta</taxon>
        <taxon>Bacillariophyceae</taxon>
        <taxon>Bacillariophycidae</taxon>
        <taxon>Naviculales</taxon>
        <taxon>Phaeodactylaceae</taxon>
        <taxon>Phaeodactylum</taxon>
    </lineage>
</organism>
<dbReference type="GO" id="GO:0070475">
    <property type="term" value="P:rRNA base methylation"/>
    <property type="evidence" value="ECO:0007669"/>
    <property type="project" value="InterPro"/>
</dbReference>
<dbReference type="PROSITE" id="PS00092">
    <property type="entry name" value="N6_MTASE"/>
    <property type="match status" value="1"/>
</dbReference>
<reference evidence="1" key="1">
    <citation type="submission" date="2022-02" db="EMBL/GenBank/DDBJ databases">
        <authorList>
            <person name="Giguere J D."/>
        </authorList>
    </citation>
    <scope>NUCLEOTIDE SEQUENCE</scope>
    <source>
        <strain evidence="1">CCAP 1055/1</strain>
    </source>
</reference>
<dbReference type="GO" id="GO:0036307">
    <property type="term" value="F:23S rRNA (adenine(2030)-N(6))-methyltransferase activity"/>
    <property type="evidence" value="ECO:0007669"/>
    <property type="project" value="TreeGrafter"/>
</dbReference>
<proteinExistence type="predicted"/>
<dbReference type="InterPro" id="IPR002052">
    <property type="entry name" value="DNA_methylase_N6_adenine_CS"/>
</dbReference>
<dbReference type="Proteomes" id="UP000836788">
    <property type="component" value="Chromosome 13"/>
</dbReference>
<dbReference type="EMBL" id="OU594954">
    <property type="protein sequence ID" value="CAG9280361.1"/>
    <property type="molecule type" value="Genomic_DNA"/>
</dbReference>
<dbReference type="InterPro" id="IPR029063">
    <property type="entry name" value="SAM-dependent_MTases_sf"/>
</dbReference>
<dbReference type="InterPro" id="IPR007473">
    <property type="entry name" value="RlmJ"/>
</dbReference>
<dbReference type="SUPFAM" id="SSF53335">
    <property type="entry name" value="S-adenosyl-L-methionine-dependent methyltransferases"/>
    <property type="match status" value="1"/>
</dbReference>
<sequence length="267" mass="30676">MSKPEEYQHLKHAGNHCDVLKHVVFRACVQEQLNVHENGIILVDCHAGEGLYDLSKQTSGDFERGVARVVQNLDQTAPPAVHDYVNAIQEADEYMQFYPGSPMLGAKLLREQDEHRLVDLYVEDVEGLKDGALFWQADVFEADAVEFLVPNDDDRHKVILIDPPYLDQEDFYRAKVLTERILDRDPYCTILLWYPMIQKSRWRYGYAKSIKDMAKKKAKLGIYQAWLTVDKEGLQGSGMIVVNPTQRFDEIVDEDTIDWLSATLLNS</sequence>
<dbReference type="AlphaFoldDB" id="A0A8J9S3B1"/>
<dbReference type="Pfam" id="PF04378">
    <property type="entry name" value="RsmJ"/>
    <property type="match status" value="1"/>
</dbReference>
<feature type="non-terminal residue" evidence="1">
    <location>
        <position position="267"/>
    </location>
</feature>
<dbReference type="GO" id="GO:0005829">
    <property type="term" value="C:cytosol"/>
    <property type="evidence" value="ECO:0007669"/>
    <property type="project" value="TreeGrafter"/>
</dbReference>
<name>A0A8J9S3B1_PHATR</name>
<dbReference type="PANTHER" id="PTHR37426">
    <property type="entry name" value="RIBOSOMAL RNA LARGE SUBUNIT METHYLTRANSFERASE J"/>
    <property type="match status" value="1"/>
</dbReference>
<accession>A0A8J9S3B1</accession>
<protein>
    <submittedName>
        <fullName evidence="1">Uncharacterized protein</fullName>
    </submittedName>
</protein>
<dbReference type="PANTHER" id="PTHR37426:SF1">
    <property type="entry name" value="RIBOSOMAL RNA LARGE SUBUNIT METHYLTRANSFERASE J"/>
    <property type="match status" value="1"/>
</dbReference>
<gene>
    <name evidence="1" type="ORF">PTTT1_LOCUS13051</name>
</gene>
<evidence type="ECO:0000313" key="1">
    <source>
        <dbReference type="EMBL" id="CAG9280361.1"/>
    </source>
</evidence>
<dbReference type="GO" id="GO:0003676">
    <property type="term" value="F:nucleic acid binding"/>
    <property type="evidence" value="ECO:0007669"/>
    <property type="project" value="InterPro"/>
</dbReference>